<dbReference type="PROSITE" id="PS51186">
    <property type="entry name" value="GNAT"/>
    <property type="match status" value="1"/>
</dbReference>
<proteinExistence type="predicted"/>
<dbReference type="InterPro" id="IPR000182">
    <property type="entry name" value="GNAT_dom"/>
</dbReference>
<accession>A0A1Z2XLH0</accession>
<evidence type="ECO:0000313" key="3">
    <source>
        <dbReference type="EMBL" id="QQR28562.1"/>
    </source>
</evidence>
<reference evidence="4" key="2">
    <citation type="submission" date="2017-05" db="EMBL/GenBank/DDBJ databases">
        <title>Improved OligoMM genomes.</title>
        <authorList>
            <person name="Garzetti D."/>
        </authorList>
    </citation>
    <scope>NUCLEOTIDE SEQUENCE [LARGE SCALE GENOMIC DNA]</scope>
    <source>
        <strain evidence="4">KB18</strain>
    </source>
</reference>
<evidence type="ECO:0000259" key="1">
    <source>
        <dbReference type="PROSITE" id="PS51186"/>
    </source>
</evidence>
<gene>
    <name evidence="2" type="ORF">ADH66_00535</name>
    <name evidence="3" type="ORF">I5Q82_10530</name>
</gene>
<dbReference type="RefSeq" id="WP_066537071.1">
    <property type="nucleotide sequence ID" value="NZ_CP021422.1"/>
</dbReference>
<dbReference type="Gene3D" id="3.30.1050.10">
    <property type="entry name" value="SCP2 sterol-binding domain"/>
    <property type="match status" value="1"/>
</dbReference>
<evidence type="ECO:0000313" key="4">
    <source>
        <dbReference type="Proteomes" id="UP000196710"/>
    </source>
</evidence>
<reference evidence="3 5" key="3">
    <citation type="submission" date="2020-11" db="EMBL/GenBank/DDBJ databases">
        <title>Closed and high quality bacterial genomes of the OMM12 community.</title>
        <authorList>
            <person name="Marbouty M."/>
            <person name="Lamy-Besnier Q."/>
            <person name="Debarbieux L."/>
            <person name="Koszul R."/>
        </authorList>
    </citation>
    <scope>NUCLEOTIDE SEQUENCE [LARGE SCALE GENOMIC DNA]</scope>
    <source>
        <strain evidence="3 5">KB18</strain>
    </source>
</reference>
<dbReference type="AlphaFoldDB" id="A0A1Z2XLH0"/>
<dbReference type="PANTHER" id="PTHR37817:SF1">
    <property type="entry name" value="N-ACETYLTRANSFERASE EIS"/>
    <property type="match status" value="1"/>
</dbReference>
<sequence>MFARKLEPSEYWQARRVMAVAFEGVFEQEKELEKAKTDKYDPKEDLYGAFLTEDGPLAGSIVINNKTSRFDGHTVKMGGVGGVATLPAQRRGGAIRACMELALRDMYDKGYALSHLYPFSTAYYRQFGFAPAGQSLRWRVELADLKRLPNAGGTVEQLFPGDDLSPLLDIYNRRYGDTNFSCLRDSFDKDLEGDKLLTSKRWIFLWRCNSGEPRAFMVCSRVGNSLVCYPDFSLPNALLFADATALTGLLNFVYASFLANFDSIEFSVPAHLDLTALLPELTSTKYSPALNGMARAVNAEALLKLCRCKGQGSLVIKVTDGILPENNDTFSLTFAQGAENQVERTGSDPDITMDVGDLSVLLGGARDTSSIELSPGIAVSNPSAPLEQVFYRKPCHVLDLF</sequence>
<evidence type="ECO:0000313" key="2">
    <source>
        <dbReference type="EMBL" id="ASB39273.1"/>
    </source>
</evidence>
<dbReference type="Proteomes" id="UP000196710">
    <property type="component" value="Chromosome"/>
</dbReference>
<dbReference type="InterPro" id="IPR016181">
    <property type="entry name" value="Acyl_CoA_acyltransferase"/>
</dbReference>
<dbReference type="Proteomes" id="UP000596035">
    <property type="component" value="Chromosome"/>
</dbReference>
<dbReference type="Gene3D" id="3.40.630.30">
    <property type="match status" value="2"/>
</dbReference>
<dbReference type="KEGG" id="amur:ADH66_00535"/>
<dbReference type="EMBL" id="CP065321">
    <property type="protein sequence ID" value="QQR28562.1"/>
    <property type="molecule type" value="Genomic_DNA"/>
</dbReference>
<evidence type="ECO:0000313" key="5">
    <source>
        <dbReference type="Proteomes" id="UP000596035"/>
    </source>
</evidence>
<dbReference type="GO" id="GO:0030649">
    <property type="term" value="P:aminoglycoside antibiotic catabolic process"/>
    <property type="evidence" value="ECO:0007669"/>
    <property type="project" value="TreeGrafter"/>
</dbReference>
<keyword evidence="4" id="KW-1185">Reference proteome</keyword>
<feature type="domain" description="N-acetyltransferase" evidence="1">
    <location>
        <begin position="1"/>
        <end position="149"/>
    </location>
</feature>
<dbReference type="Pfam" id="PF13530">
    <property type="entry name" value="SCP2_2"/>
    <property type="match status" value="1"/>
</dbReference>
<dbReference type="InterPro" id="IPR036527">
    <property type="entry name" value="SCP2_sterol-bd_dom_sf"/>
</dbReference>
<dbReference type="PANTHER" id="PTHR37817">
    <property type="entry name" value="N-ACETYLTRANSFERASE EIS"/>
    <property type="match status" value="1"/>
</dbReference>
<dbReference type="EMBL" id="CP021422">
    <property type="protein sequence ID" value="ASB39273.1"/>
    <property type="molecule type" value="Genomic_DNA"/>
</dbReference>
<organism evidence="3 5">
    <name type="scientific">Acutalibacter muris</name>
    <dbReference type="NCBI Taxonomy" id="1796620"/>
    <lineage>
        <taxon>Bacteria</taxon>
        <taxon>Bacillati</taxon>
        <taxon>Bacillota</taxon>
        <taxon>Clostridia</taxon>
        <taxon>Eubacteriales</taxon>
        <taxon>Acutalibacteraceae</taxon>
        <taxon>Acutalibacter</taxon>
    </lineage>
</organism>
<protein>
    <submittedName>
        <fullName evidence="3">GNAT family N-acetyltransferase</fullName>
    </submittedName>
</protein>
<dbReference type="Pfam" id="PF13527">
    <property type="entry name" value="Acetyltransf_9"/>
    <property type="match status" value="1"/>
</dbReference>
<dbReference type="InterPro" id="IPR051554">
    <property type="entry name" value="Acetyltransferase_Eis"/>
</dbReference>
<reference evidence="2" key="1">
    <citation type="journal article" date="2017" name="Genome Announc.">
        <title>High-Quality Whole-Genome Sequences of the Oligo-Mouse-Microbiota Bacterial Community.</title>
        <authorList>
            <person name="Garzetti D."/>
            <person name="Brugiroux S."/>
            <person name="Bunk B."/>
            <person name="Pukall R."/>
            <person name="McCoy K.D."/>
            <person name="Macpherson A.J."/>
            <person name="Stecher B."/>
        </authorList>
    </citation>
    <scope>NUCLEOTIDE SEQUENCE</scope>
    <source>
        <strain evidence="2">KB18</strain>
    </source>
</reference>
<dbReference type="SUPFAM" id="SSF55718">
    <property type="entry name" value="SCP-like"/>
    <property type="match status" value="1"/>
</dbReference>
<name>A0A1Z2XLH0_9FIRM</name>
<dbReference type="SUPFAM" id="SSF55729">
    <property type="entry name" value="Acyl-CoA N-acyltransferases (Nat)"/>
    <property type="match status" value="1"/>
</dbReference>
<dbReference type="InterPro" id="IPR025559">
    <property type="entry name" value="Eis_dom"/>
</dbReference>
<dbReference type="GO" id="GO:0034069">
    <property type="term" value="F:aminoglycoside N-acetyltransferase activity"/>
    <property type="evidence" value="ECO:0007669"/>
    <property type="project" value="TreeGrafter"/>
</dbReference>